<dbReference type="PANTHER" id="PTHR10758">
    <property type="entry name" value="26S PROTEASOME NON-ATPASE REGULATORY SUBUNIT 3/COP9 SIGNALOSOME COMPLEX SUBUNIT 3"/>
    <property type="match status" value="1"/>
</dbReference>
<comment type="caution">
    <text evidence="4">The sequence shown here is derived from an EMBL/GenBank/DDBJ whole genome shotgun (WGS) entry which is preliminary data.</text>
</comment>
<dbReference type="Proteomes" id="UP001437256">
    <property type="component" value="Unassembled WGS sequence"/>
</dbReference>
<feature type="domain" description="COP9 signalosome complex subunit 3 N-terminal helical repeats" evidence="3">
    <location>
        <begin position="51"/>
        <end position="215"/>
    </location>
</feature>
<accession>A0ABR2ZPA0</accession>
<evidence type="ECO:0000256" key="1">
    <source>
        <dbReference type="ARBA" id="ARBA00022490"/>
    </source>
</evidence>
<keyword evidence="5" id="KW-1185">Reference proteome</keyword>
<dbReference type="InterPro" id="IPR055089">
    <property type="entry name" value="COP9_N"/>
</dbReference>
<evidence type="ECO:0000256" key="2">
    <source>
        <dbReference type="SAM" id="MobiDB-lite"/>
    </source>
</evidence>
<feature type="region of interest" description="Disordered" evidence="2">
    <location>
        <begin position="550"/>
        <end position="571"/>
    </location>
</feature>
<sequence>METNNQNLTDGLVQQITTTNNVSALNLTLRTALRPDAREAALIGALSSGEDPLNVLDLRNDSLGVLYILSARLSVPSFETQLPMPLPAWEVIENFCNQFIPEQARHAPERMSMLVEGIVKYAGHLLNPKWAILPLLDLVMRYPPTPSTLTKIHVNLLLLSLQTGHVGPVANFLVKYPIDDILTSAHLPGYKSIESPSTDIDYTDNLLYQYLGGVALTLAALPLSSEINPSSDPSRPSSVPPPPANFRLLTHALSYFEACMTAPSASQSTPPSALQFEALKKLRLLQCIRYGGPKSLPKYTHPTLSKLWKSTGSHFQSNMTTLPREERSSGGYAAFVNAFPGSIGSISSASTAPIGSVHPIRTLAVRDRALFEHDRNWGLVLRVVGEAESGRWQVKQLTESYVRLGLGEIGKALGWIRDNDPPELVHIGQEKVRALLLQMIESKTINASISADDVVTFEDNAPGAELEELLEEFGEPAPGAPSHTLSSVLAEVQAQTTQLQALEQEMSRSKKFLSQVVKANGSGGGGGGGGFPGGPHLSAFGAGGAYMVGPGGPSWGDEEEVGFGPDDGMYS</sequence>
<proteinExistence type="predicted"/>
<dbReference type="PANTHER" id="PTHR10758:SF1">
    <property type="entry name" value="COP9 SIGNALOSOME COMPLEX SUBUNIT 3"/>
    <property type="match status" value="1"/>
</dbReference>
<dbReference type="Pfam" id="PF22788">
    <property type="entry name" value="COP9_hel_rpt"/>
    <property type="match status" value="1"/>
</dbReference>
<protein>
    <recommendedName>
        <fullName evidence="3">COP9 signalosome complex subunit 3 N-terminal helical repeats domain-containing protein</fullName>
    </recommendedName>
</protein>
<reference evidence="4 5" key="1">
    <citation type="submission" date="2024-05" db="EMBL/GenBank/DDBJ databases">
        <title>A draft genome resource for the thread blight pathogen Marasmius tenuissimus strain MS-2.</title>
        <authorList>
            <person name="Yulfo-Soto G.E."/>
            <person name="Baruah I.K."/>
            <person name="Amoako-Attah I."/>
            <person name="Bukari Y."/>
            <person name="Meinhardt L.W."/>
            <person name="Bailey B.A."/>
            <person name="Cohen S.P."/>
        </authorList>
    </citation>
    <scope>NUCLEOTIDE SEQUENCE [LARGE SCALE GENOMIC DNA]</scope>
    <source>
        <strain evidence="4 5">MS-2</strain>
    </source>
</reference>
<gene>
    <name evidence="4" type="ORF">AAF712_010135</name>
</gene>
<keyword evidence="1" id="KW-0963">Cytoplasm</keyword>
<evidence type="ECO:0000313" key="5">
    <source>
        <dbReference type="Proteomes" id="UP001437256"/>
    </source>
</evidence>
<organism evidence="4 5">
    <name type="scientific">Marasmius tenuissimus</name>
    <dbReference type="NCBI Taxonomy" id="585030"/>
    <lineage>
        <taxon>Eukaryota</taxon>
        <taxon>Fungi</taxon>
        <taxon>Dikarya</taxon>
        <taxon>Basidiomycota</taxon>
        <taxon>Agaricomycotina</taxon>
        <taxon>Agaricomycetes</taxon>
        <taxon>Agaricomycetidae</taxon>
        <taxon>Agaricales</taxon>
        <taxon>Marasmiineae</taxon>
        <taxon>Marasmiaceae</taxon>
        <taxon>Marasmius</taxon>
    </lineage>
</organism>
<dbReference type="InterPro" id="IPR050756">
    <property type="entry name" value="CSN3"/>
</dbReference>
<evidence type="ECO:0000259" key="3">
    <source>
        <dbReference type="Pfam" id="PF22788"/>
    </source>
</evidence>
<evidence type="ECO:0000313" key="4">
    <source>
        <dbReference type="EMBL" id="KAL0063004.1"/>
    </source>
</evidence>
<dbReference type="EMBL" id="JBBXMP010000090">
    <property type="protein sequence ID" value="KAL0063004.1"/>
    <property type="molecule type" value="Genomic_DNA"/>
</dbReference>
<name>A0ABR2ZPA0_9AGAR</name>